<dbReference type="PROSITE" id="PS50878">
    <property type="entry name" value="RT_POL"/>
    <property type="match status" value="1"/>
</dbReference>
<dbReference type="InterPro" id="IPR000477">
    <property type="entry name" value="RT_dom"/>
</dbReference>
<proteinExistence type="predicted"/>
<evidence type="ECO:0000313" key="3">
    <source>
        <dbReference type="Proteomes" id="UP000287033"/>
    </source>
</evidence>
<sequence>MLFADDVAVATYKHQQLQLLTDRLSHACKNFGLSISLKKTSVLRQDTEGPQVINFDDLELNVIHQFTYPGCTIVKI</sequence>
<feature type="domain" description="Reverse transcriptase" evidence="1">
    <location>
        <begin position="1"/>
        <end position="73"/>
    </location>
</feature>
<dbReference type="Proteomes" id="UP000287033">
    <property type="component" value="Unassembled WGS sequence"/>
</dbReference>
<dbReference type="OrthoDB" id="410381at2759"/>
<evidence type="ECO:0000259" key="1">
    <source>
        <dbReference type="PROSITE" id="PS50878"/>
    </source>
</evidence>
<name>A0A401TC91_CHIPU</name>
<dbReference type="EMBL" id="BEZZ01034391">
    <property type="protein sequence ID" value="GCC40290.1"/>
    <property type="molecule type" value="Genomic_DNA"/>
</dbReference>
<dbReference type="OMA" id="ICIKKTE"/>
<keyword evidence="3" id="KW-1185">Reference proteome</keyword>
<protein>
    <recommendedName>
        <fullName evidence="1">Reverse transcriptase domain-containing protein</fullName>
    </recommendedName>
</protein>
<reference evidence="2 3" key="1">
    <citation type="journal article" date="2018" name="Nat. Ecol. Evol.">
        <title>Shark genomes provide insights into elasmobranch evolution and the origin of vertebrates.</title>
        <authorList>
            <person name="Hara Y"/>
            <person name="Yamaguchi K"/>
            <person name="Onimaru K"/>
            <person name="Kadota M"/>
            <person name="Koyanagi M"/>
            <person name="Keeley SD"/>
            <person name="Tatsumi K"/>
            <person name="Tanaka K"/>
            <person name="Motone F"/>
            <person name="Kageyama Y"/>
            <person name="Nozu R"/>
            <person name="Adachi N"/>
            <person name="Nishimura O"/>
            <person name="Nakagawa R"/>
            <person name="Tanegashima C"/>
            <person name="Kiyatake I"/>
            <person name="Matsumoto R"/>
            <person name="Murakumo K"/>
            <person name="Nishida K"/>
            <person name="Terakita A"/>
            <person name="Kuratani S"/>
            <person name="Sato K"/>
            <person name="Hyodo S Kuraku.S."/>
        </authorList>
    </citation>
    <scope>NUCLEOTIDE SEQUENCE [LARGE SCALE GENOMIC DNA]</scope>
</reference>
<evidence type="ECO:0000313" key="2">
    <source>
        <dbReference type="EMBL" id="GCC40290.1"/>
    </source>
</evidence>
<gene>
    <name evidence="2" type="ORF">chiPu_0024183</name>
</gene>
<comment type="caution">
    <text evidence="2">The sequence shown here is derived from an EMBL/GenBank/DDBJ whole genome shotgun (WGS) entry which is preliminary data.</text>
</comment>
<organism evidence="2 3">
    <name type="scientific">Chiloscyllium punctatum</name>
    <name type="common">Brownbanded bambooshark</name>
    <name type="synonym">Hemiscyllium punctatum</name>
    <dbReference type="NCBI Taxonomy" id="137246"/>
    <lineage>
        <taxon>Eukaryota</taxon>
        <taxon>Metazoa</taxon>
        <taxon>Chordata</taxon>
        <taxon>Craniata</taxon>
        <taxon>Vertebrata</taxon>
        <taxon>Chondrichthyes</taxon>
        <taxon>Elasmobranchii</taxon>
        <taxon>Galeomorphii</taxon>
        <taxon>Galeoidea</taxon>
        <taxon>Orectolobiformes</taxon>
        <taxon>Hemiscylliidae</taxon>
        <taxon>Chiloscyllium</taxon>
    </lineage>
</organism>
<dbReference type="STRING" id="137246.A0A401TC91"/>
<accession>A0A401TC91</accession>
<dbReference type="AlphaFoldDB" id="A0A401TC91"/>